<comment type="caution">
    <text evidence="2">The sequence shown here is derived from an EMBL/GenBank/DDBJ whole genome shotgun (WGS) entry which is preliminary data.</text>
</comment>
<accession>A0ABU4TSQ8</accession>
<reference evidence="2 3" key="1">
    <citation type="submission" date="2023-11" db="EMBL/GenBank/DDBJ databases">
        <title>Lentzea sokolovensis, sp. nov., Lentzea kristufkii, sp. nov., and Lentzea miocenensis, sp. nov., rare actinobacteria from Sokolov Coal Basin, Miocene lacustrine sediment, Czech Republic.</title>
        <authorList>
            <person name="Lara A."/>
            <person name="Kotroba L."/>
            <person name="Nouioui I."/>
            <person name="Neumann-Schaal M."/>
            <person name="Mast Y."/>
            <person name="Chronakova A."/>
        </authorList>
    </citation>
    <scope>NUCLEOTIDE SEQUENCE [LARGE SCALE GENOMIC DNA]</scope>
    <source>
        <strain evidence="2 3">BCCO 10_0798</strain>
    </source>
</reference>
<evidence type="ECO:0000313" key="2">
    <source>
        <dbReference type="EMBL" id="MDX8050866.1"/>
    </source>
</evidence>
<evidence type="ECO:0000313" key="3">
    <source>
        <dbReference type="Proteomes" id="UP001271792"/>
    </source>
</evidence>
<reference evidence="2 3" key="2">
    <citation type="submission" date="2023-11" db="EMBL/GenBank/DDBJ databases">
        <authorList>
            <person name="Lara A.C."/>
            <person name="Chronakova A."/>
        </authorList>
    </citation>
    <scope>NUCLEOTIDE SEQUENCE [LARGE SCALE GENOMIC DNA]</scope>
    <source>
        <strain evidence="2 3">BCCO 10_0798</strain>
    </source>
</reference>
<organism evidence="2 3">
    <name type="scientific">Lentzea kristufekii</name>
    <dbReference type="NCBI Taxonomy" id="3095430"/>
    <lineage>
        <taxon>Bacteria</taxon>
        <taxon>Bacillati</taxon>
        <taxon>Actinomycetota</taxon>
        <taxon>Actinomycetes</taxon>
        <taxon>Pseudonocardiales</taxon>
        <taxon>Pseudonocardiaceae</taxon>
        <taxon>Lentzea</taxon>
    </lineage>
</organism>
<dbReference type="Proteomes" id="UP001271792">
    <property type="component" value="Unassembled WGS sequence"/>
</dbReference>
<name>A0ABU4TSQ8_9PSEU</name>
<dbReference type="InterPro" id="IPR007815">
    <property type="entry name" value="Emycin_Estase"/>
</dbReference>
<dbReference type="Pfam" id="PF05139">
    <property type="entry name" value="Erythro_esteras"/>
    <property type="match status" value="1"/>
</dbReference>
<protein>
    <submittedName>
        <fullName evidence="2">Erythromycin esterase family protein</fullName>
    </submittedName>
</protein>
<feature type="region of interest" description="Disordered" evidence="1">
    <location>
        <begin position="1"/>
        <end position="24"/>
    </location>
</feature>
<dbReference type="Gene3D" id="3.40.1660.10">
    <property type="entry name" value="EreA-like (biosynthetic domain)"/>
    <property type="match status" value="1"/>
</dbReference>
<keyword evidence="3" id="KW-1185">Reference proteome</keyword>
<dbReference type="EMBL" id="JAXAVV010000006">
    <property type="protein sequence ID" value="MDX8050866.1"/>
    <property type="molecule type" value="Genomic_DNA"/>
</dbReference>
<evidence type="ECO:0000256" key="1">
    <source>
        <dbReference type="SAM" id="MobiDB-lite"/>
    </source>
</evidence>
<sequence length="101" mass="10882">MGRAPAGDAGATRPSRLAGGRAARRGARPALFVFPRVGGPGLLTTELGHRPIGVVYQPAHDRRRNYVPTVLGDRYDAFLWFAETHALHPLSSTVDSGAFQF</sequence>
<dbReference type="SUPFAM" id="SSF159501">
    <property type="entry name" value="EreA/ChaN-like"/>
    <property type="match status" value="1"/>
</dbReference>
<proteinExistence type="predicted"/>
<gene>
    <name evidence="2" type="ORF">SK571_15870</name>
</gene>